<keyword evidence="5 11" id="KW-0067">ATP-binding</keyword>
<keyword evidence="4" id="KW-0347">Helicase</keyword>
<evidence type="ECO:0000256" key="5">
    <source>
        <dbReference type="ARBA" id="ARBA00022840"/>
    </source>
</evidence>
<keyword evidence="6" id="KW-0175">Coiled coil</keyword>
<dbReference type="InterPro" id="IPR047187">
    <property type="entry name" value="SF1_C_Upf1"/>
</dbReference>
<evidence type="ECO:0000259" key="10">
    <source>
        <dbReference type="Pfam" id="PF18741"/>
    </source>
</evidence>
<dbReference type="GO" id="GO:0005524">
    <property type="term" value="F:ATP binding"/>
    <property type="evidence" value="ECO:0007669"/>
    <property type="project" value="UniProtKB-KW"/>
</dbReference>
<evidence type="ECO:0000313" key="11">
    <source>
        <dbReference type="EMBL" id="ORV89488.1"/>
    </source>
</evidence>
<dbReference type="Pfam" id="PF13087">
    <property type="entry name" value="AAA_12"/>
    <property type="match status" value="1"/>
</dbReference>
<evidence type="ECO:0000259" key="8">
    <source>
        <dbReference type="Pfam" id="PF13086"/>
    </source>
</evidence>
<dbReference type="Gene3D" id="3.40.50.300">
    <property type="entry name" value="P-loop containing nucleotide triphosphate hydrolases"/>
    <property type="match status" value="3"/>
</dbReference>
<dbReference type="SUPFAM" id="SSF52980">
    <property type="entry name" value="Restriction endonuclease-like"/>
    <property type="match status" value="1"/>
</dbReference>
<gene>
    <name evidence="11" type="ORF">AWC12_08640</name>
</gene>
<dbReference type="InterPro" id="IPR011335">
    <property type="entry name" value="Restrct_endonuc-II-like"/>
</dbReference>
<dbReference type="SUPFAM" id="SSF52540">
    <property type="entry name" value="P-loop containing nucleoside triphosphate hydrolases"/>
    <property type="match status" value="1"/>
</dbReference>
<dbReference type="Pfam" id="PF18741">
    <property type="entry name" value="MTES_1575"/>
    <property type="match status" value="1"/>
</dbReference>
<dbReference type="InterPro" id="IPR027417">
    <property type="entry name" value="P-loop_NTPase"/>
</dbReference>
<comment type="caution">
    <text evidence="11">The sequence shown here is derived from an EMBL/GenBank/DDBJ whole genome shotgun (WGS) entry which is preliminary data.</text>
</comment>
<dbReference type="PANTHER" id="PTHR43788:SF8">
    <property type="entry name" value="DNA-BINDING PROTEIN SMUBP-2"/>
    <property type="match status" value="1"/>
</dbReference>
<dbReference type="GO" id="GO:0043139">
    <property type="term" value="F:5'-3' DNA helicase activity"/>
    <property type="evidence" value="ECO:0007669"/>
    <property type="project" value="TreeGrafter"/>
</dbReference>
<evidence type="ECO:0000256" key="6">
    <source>
        <dbReference type="SAM" id="Coils"/>
    </source>
</evidence>
<evidence type="ECO:0000256" key="3">
    <source>
        <dbReference type="ARBA" id="ARBA00022801"/>
    </source>
</evidence>
<keyword evidence="3" id="KW-0378">Hydrolase</keyword>
<dbReference type="PANTHER" id="PTHR43788">
    <property type="entry name" value="DNA2/NAM7 HELICASE FAMILY MEMBER"/>
    <property type="match status" value="1"/>
</dbReference>
<name>A0A1X1WSL8_MYCIR</name>
<feature type="compositionally biased region" description="Basic and acidic residues" evidence="7">
    <location>
        <begin position="110"/>
        <end position="121"/>
    </location>
</feature>
<feature type="coiled-coil region" evidence="6">
    <location>
        <begin position="636"/>
        <end position="663"/>
    </location>
</feature>
<evidence type="ECO:0000256" key="1">
    <source>
        <dbReference type="ARBA" id="ARBA00007913"/>
    </source>
</evidence>
<dbReference type="Proteomes" id="UP000193622">
    <property type="component" value="Unassembled WGS sequence"/>
</dbReference>
<keyword evidence="2" id="KW-0547">Nucleotide-binding</keyword>
<dbReference type="GO" id="GO:0016787">
    <property type="term" value="F:hydrolase activity"/>
    <property type="evidence" value="ECO:0007669"/>
    <property type="project" value="UniProtKB-KW"/>
</dbReference>
<protein>
    <submittedName>
        <fullName evidence="11">ATP-binding protein IstB</fullName>
    </submittedName>
</protein>
<feature type="domain" description="DNA2/NAM7 helicase helicase" evidence="8">
    <location>
        <begin position="380"/>
        <end position="479"/>
    </location>
</feature>
<evidence type="ECO:0000256" key="4">
    <source>
        <dbReference type="ARBA" id="ARBA00022806"/>
    </source>
</evidence>
<dbReference type="Pfam" id="PF13086">
    <property type="entry name" value="AAA_11"/>
    <property type="match status" value="1"/>
</dbReference>
<dbReference type="InterPro" id="IPR041677">
    <property type="entry name" value="DNA2/NAM7_AAA_11"/>
</dbReference>
<dbReference type="Gene3D" id="3.40.960.10">
    <property type="entry name" value="VSR Endonuclease"/>
    <property type="match status" value="1"/>
</dbReference>
<feature type="domain" description="Restriction endonuclease type II-like" evidence="10">
    <location>
        <begin position="1390"/>
        <end position="1482"/>
    </location>
</feature>
<organism evidence="11 12">
    <name type="scientific">Mycolicibacterium iranicum</name>
    <name type="common">Mycobacterium iranicum</name>
    <dbReference type="NCBI Taxonomy" id="912594"/>
    <lineage>
        <taxon>Bacteria</taxon>
        <taxon>Bacillati</taxon>
        <taxon>Actinomycetota</taxon>
        <taxon>Actinomycetes</taxon>
        <taxon>Mycobacteriales</taxon>
        <taxon>Mycobacteriaceae</taxon>
        <taxon>Mycolicibacterium</taxon>
    </lineage>
</organism>
<feature type="compositionally biased region" description="Acidic residues" evidence="7">
    <location>
        <begin position="122"/>
        <end position="131"/>
    </location>
</feature>
<feature type="region of interest" description="Disordered" evidence="7">
    <location>
        <begin position="110"/>
        <end position="133"/>
    </location>
</feature>
<evidence type="ECO:0000313" key="12">
    <source>
        <dbReference type="Proteomes" id="UP000193622"/>
    </source>
</evidence>
<dbReference type="InterPro" id="IPR050534">
    <property type="entry name" value="Coronavir_polyprotein_1ab"/>
</dbReference>
<sequence>MSIDQQSDVDVLVRKAVNLFTFLGRTQELLVKPIRTVAGFEEAVWFSDMPAHPAVRSRHGMSDLAAEEPLLEVDRVPRLDPPAVPSSLIEWVEGPFDDIDQQPTLHDEIFTDEPQRWRPEPSPDDDQPDEERDPRRVLLTEAIGVTKPFGEWLVTWQAWADRERHDLVARDLYKTLFALFLKSTDHSEEFELVVGVGCLAWRPENHDQVQRHVATAQVAISFNEASGTLSVTQVPSPQSLVIETDMLEPRLISSPAAVDEIRADAADYSGHVLDAAAIGELCRRLILRLDPDAAYDDVVAAPTGIGPKGAFAPALILRRRTNRGLVQIYQQIVAQILESNQVPSGVLPLIDPDRQPEAHTSDGPGAVVTIDDEDFLPLPVNEQQRRIIDRVDTTAQTVVQGPPGTGKTHTAAALVSHLLAQGKRVLITAHTDRALREVRAKLPQEIRSLAVSVIGQSRSDMAELRTAVDSISRRADEFEPDQSRRAIEQHHLRLDALRRERAETYARLMAVRRLEIETRTDGPAEGTLTAIAYRCLQDEPRLGWIREYEVDPSGSGTTVSNAEINRWRAILLDPDVIEHEAEAVDELPSLHLVPSSDVFTTMVLREQQAIAAKERFGALLTHETFNFVRSLHPALRHELRQRVSALAERATALEQRHESWMNEALRDVRSGRQQTWIKRSQQIKSLATGASTIIARLGPTTTVAVAGDVSIQQHIAKTLLAHLQSGGKIKVQADGTPKLGAFTPKAVKQSDGFFRDVKVNGVPATTAEQLAAVVEWVEASRVIAAMDQAWPASVQIPQEDTFEEQVQWHWTEVKQLDKVLALGHQIELERDWFQRNSLPVPNWNDLEEIRRYAILVEAAAASDAAAAASHPIEQLAVAICEGRPRPNLVEITAELVRAVSDRDLSGFNAARHRLEHLHRVADTVAERNRIHTLLMASAPRIAETIRAEPDAVEWDERLATYAEAWHWQMTSRWVLAQDDEDVNALKVKLNNIDSQIRNEVERLAAERAWGHAVAPGRLTGRARANLTQYAQLVAALGKGTGKYAAKQRAEITDAMDRCRPSVPVWIMPIYRIAEQVRVEPNLYDVVIVDEASQAGLEATFLQYLAPKIVVIGDDKQVSPSAVGVDQQQLHDLANQFLATDTFRASWMNPKRSYFDEATMRFGGKITLVEHRRCVPEIIGFSNRVAYEPEGIRLVPVRQFGAERLEPIRIVHLPNGYEADNKTNVVEAEAIVDQILKCIAEPQYDGKTMGVISLLGAEQARLIEHKLLDAVPPEEWKARDLRCGDASAFQGSERDIMFLSMVKAPSEDRRMTALTATQYVQRYNVAASRAKDQMWVYHSMAREDLTNPECMRYQLLDYCYGVANRTRKDADTTTLGVVPEDRLVSPFGSLFEQRVYNRIVDRGYTVHPQYPAQGYNIDMVIIGAKGKLAVECDGDFWHGPDAYEADLARQRELERCGWEFFRIRESLFYADMAGSLGKLWKTLDELDIRTADWIDPNFEEDEHAVDVAITADESDSIPTDEAPLVQDSRAVVDVGLAGANRDLPDDVKVASADLEAARDERIWASDVGNIKPDLAFDGEDEETGDVGNASNASTSVATADEGAEVAGGEVAAADFEAPVHDNVLNDDLSEDYVAEQFSKHGAFNLQAYTTFDDPLPGIAESRLDTVSTNIAKIVAVEGPVLGERLHQAYAKAAGGQVVGKKIAQILNQAITSAERRGMIVSDNPLGDAGVKPKTFRLASQPEVVPRELGPRSLRSVPPAELAHHLAEISRELHGSTVEELFRRVLHRFGLERLTDNAKAVLTRAIMLVPLPDPETERASDHPAEGTL</sequence>
<dbReference type="CDD" id="cd18808">
    <property type="entry name" value="SF1_C_Upf1"/>
    <property type="match status" value="1"/>
</dbReference>
<proteinExistence type="inferred from homology"/>
<evidence type="ECO:0000259" key="9">
    <source>
        <dbReference type="Pfam" id="PF13087"/>
    </source>
</evidence>
<evidence type="ECO:0000256" key="7">
    <source>
        <dbReference type="SAM" id="MobiDB-lite"/>
    </source>
</evidence>
<evidence type="ECO:0000256" key="2">
    <source>
        <dbReference type="ARBA" id="ARBA00022741"/>
    </source>
</evidence>
<feature type="domain" description="DNA2/NAM7 helicase-like C-terminal" evidence="9">
    <location>
        <begin position="1163"/>
        <end position="1335"/>
    </location>
</feature>
<comment type="similarity">
    <text evidence="1">Belongs to the DNA2/NAM7 helicase family.</text>
</comment>
<reference evidence="11 12" key="1">
    <citation type="submission" date="2016-01" db="EMBL/GenBank/DDBJ databases">
        <title>The new phylogeny of the genus Mycobacterium.</title>
        <authorList>
            <person name="Tarcisio F."/>
            <person name="Conor M."/>
            <person name="Antonella G."/>
            <person name="Elisabetta G."/>
            <person name="Giulia F.S."/>
            <person name="Sara T."/>
            <person name="Anna F."/>
            <person name="Clotilde B."/>
            <person name="Roberto B."/>
            <person name="Veronica D.S."/>
            <person name="Fabio R."/>
            <person name="Monica P."/>
            <person name="Olivier J."/>
            <person name="Enrico T."/>
            <person name="Nicola S."/>
        </authorList>
    </citation>
    <scope>NUCLEOTIDE SEQUENCE [LARGE SCALE GENOMIC DNA]</scope>
    <source>
        <strain evidence="11 12">DSM 45541</strain>
    </source>
</reference>
<dbReference type="InterPro" id="IPR049468">
    <property type="entry name" value="Restrct_endonuc-II-like_dom"/>
</dbReference>
<dbReference type="EMBL" id="LQPC01000026">
    <property type="protein sequence ID" value="ORV89488.1"/>
    <property type="molecule type" value="Genomic_DNA"/>
</dbReference>
<dbReference type="InterPro" id="IPR041679">
    <property type="entry name" value="DNA2/NAM7-like_C"/>
</dbReference>
<accession>A0A1X1WSL8</accession>